<dbReference type="SUPFAM" id="SSF49764">
    <property type="entry name" value="HSP20-like chaperones"/>
    <property type="match status" value="1"/>
</dbReference>
<dbReference type="EMBL" id="GG738848">
    <property type="protein sequence ID" value="EFC49195.1"/>
    <property type="molecule type" value="Genomic_DNA"/>
</dbReference>
<evidence type="ECO:0000259" key="3">
    <source>
        <dbReference type="PROSITE" id="PS51203"/>
    </source>
</evidence>
<dbReference type="CDD" id="cd06465">
    <property type="entry name" value="p23_hB-ind1_like"/>
    <property type="match status" value="1"/>
</dbReference>
<comment type="similarity">
    <text evidence="1">Belongs to the p23/wos2 family.</text>
</comment>
<dbReference type="RefSeq" id="XP_002681939.1">
    <property type="nucleotide sequence ID" value="XM_002681893.1"/>
</dbReference>
<keyword evidence="5" id="KW-1185">Reference proteome</keyword>
<name>D2V1P0_NAEGR</name>
<evidence type="ECO:0000313" key="5">
    <source>
        <dbReference type="Proteomes" id="UP000006671"/>
    </source>
</evidence>
<dbReference type="AlphaFoldDB" id="D2V1P0"/>
<dbReference type="eggNOG" id="KOG3158">
    <property type="taxonomic scope" value="Eukaryota"/>
</dbReference>
<dbReference type="PROSITE" id="PS51203">
    <property type="entry name" value="CS"/>
    <property type="match status" value="1"/>
</dbReference>
<evidence type="ECO:0000256" key="1">
    <source>
        <dbReference type="ARBA" id="ARBA00025733"/>
    </source>
</evidence>
<dbReference type="InterPro" id="IPR008978">
    <property type="entry name" value="HSP20-like_chaperone"/>
</dbReference>
<dbReference type="GeneID" id="8850014"/>
<accession>D2V1P0</accession>
<dbReference type="GO" id="GO:0005634">
    <property type="term" value="C:nucleus"/>
    <property type="evidence" value="ECO:0007669"/>
    <property type="project" value="TreeGrafter"/>
</dbReference>
<dbReference type="STRING" id="5762.D2V1P0"/>
<evidence type="ECO:0000313" key="4">
    <source>
        <dbReference type="EMBL" id="EFC49195.1"/>
    </source>
</evidence>
<feature type="domain" description="CS" evidence="3">
    <location>
        <begin position="3"/>
        <end position="93"/>
    </location>
</feature>
<dbReference type="Gene3D" id="2.60.40.790">
    <property type="match status" value="1"/>
</dbReference>
<dbReference type="Pfam" id="PF04969">
    <property type="entry name" value="CS"/>
    <property type="match status" value="1"/>
</dbReference>
<dbReference type="GO" id="GO:0051879">
    <property type="term" value="F:Hsp90 protein binding"/>
    <property type="evidence" value="ECO:0007669"/>
    <property type="project" value="InterPro"/>
</dbReference>
<dbReference type="VEuPathDB" id="AmoebaDB:NAEGRDRAFT_62643"/>
<dbReference type="PANTHER" id="PTHR22932">
    <property type="entry name" value="TELOMERASE-BINDING PROTEIN P23 HSP90 CO-CHAPERONE"/>
    <property type="match status" value="1"/>
</dbReference>
<dbReference type="OrthoDB" id="432970at2759"/>
<feature type="region of interest" description="Disordered" evidence="2">
    <location>
        <begin position="113"/>
        <end position="167"/>
    </location>
</feature>
<dbReference type="InterPro" id="IPR045250">
    <property type="entry name" value="p23-like"/>
</dbReference>
<dbReference type="InterPro" id="IPR007052">
    <property type="entry name" value="CS_dom"/>
</dbReference>
<reference evidence="4 5" key="1">
    <citation type="journal article" date="2010" name="Cell">
        <title>The genome of Naegleria gruberi illuminates early eukaryotic versatility.</title>
        <authorList>
            <person name="Fritz-Laylin L.K."/>
            <person name="Prochnik S.E."/>
            <person name="Ginger M.L."/>
            <person name="Dacks J.B."/>
            <person name="Carpenter M.L."/>
            <person name="Field M.C."/>
            <person name="Kuo A."/>
            <person name="Paredez A."/>
            <person name="Chapman J."/>
            <person name="Pham J."/>
            <person name="Shu S."/>
            <person name="Neupane R."/>
            <person name="Cipriano M."/>
            <person name="Mancuso J."/>
            <person name="Tu H."/>
            <person name="Salamov A."/>
            <person name="Lindquist E."/>
            <person name="Shapiro H."/>
            <person name="Lucas S."/>
            <person name="Grigoriev I.V."/>
            <person name="Cande W.Z."/>
            <person name="Fulton C."/>
            <person name="Rokhsar D.S."/>
            <person name="Dawson S.C."/>
        </authorList>
    </citation>
    <scope>NUCLEOTIDE SEQUENCE [LARGE SCALE GENOMIC DNA]</scope>
    <source>
        <strain evidence="4 5">NEG-M</strain>
    </source>
</reference>
<dbReference type="Proteomes" id="UP000006671">
    <property type="component" value="Unassembled WGS sequence"/>
</dbReference>
<dbReference type="GO" id="GO:0051131">
    <property type="term" value="P:chaperone-mediated protein complex assembly"/>
    <property type="evidence" value="ECO:0007669"/>
    <property type="project" value="TreeGrafter"/>
</dbReference>
<feature type="compositionally biased region" description="Acidic residues" evidence="2">
    <location>
        <begin position="145"/>
        <end position="165"/>
    </location>
</feature>
<dbReference type="GO" id="GO:0051087">
    <property type="term" value="F:protein-folding chaperone binding"/>
    <property type="evidence" value="ECO:0007669"/>
    <property type="project" value="TreeGrafter"/>
</dbReference>
<feature type="compositionally biased region" description="Low complexity" evidence="2">
    <location>
        <begin position="128"/>
        <end position="141"/>
    </location>
</feature>
<dbReference type="InParanoid" id="D2V1P0"/>
<dbReference type="KEGG" id="ngr:NAEGRDRAFT_62643"/>
<evidence type="ECO:0000256" key="2">
    <source>
        <dbReference type="SAM" id="MobiDB-lite"/>
    </source>
</evidence>
<protein>
    <submittedName>
        <fullName evidence="4">Predicted protein</fullName>
    </submittedName>
</protein>
<feature type="compositionally biased region" description="Acidic residues" evidence="2">
    <location>
        <begin position="113"/>
        <end position="127"/>
    </location>
</feature>
<dbReference type="GO" id="GO:0006457">
    <property type="term" value="P:protein folding"/>
    <property type="evidence" value="ECO:0007669"/>
    <property type="project" value="TreeGrafter"/>
</dbReference>
<dbReference type="GO" id="GO:0005829">
    <property type="term" value="C:cytosol"/>
    <property type="evidence" value="ECO:0007669"/>
    <property type="project" value="TreeGrafter"/>
</dbReference>
<dbReference type="PANTHER" id="PTHR22932:SF1">
    <property type="entry name" value="CO-CHAPERONE PROTEIN DAF-41"/>
    <property type="match status" value="1"/>
</dbReference>
<sequence length="293" mass="35376">MSKQTPIVSWSQRKEFINLNVEITDAKNVQVSFTDEGLVRVNASNSDDKDFELQLELFNQIRAELCKYKVTGRKIELRIEKLVDDVEFWPRLTKSKEKNRNITIDWSRWVDDEDEIEDEEEQEDDESNWMNQNQFLNNNNQSLPEEYDEENEEDYNEDDEENEEEEKIHDGEYVWYENLETKDALYQHFIDSYRLRVEDDYSLRGKQRGLYAQEDPLQDFKKYLGKAKERKVFPEWWTDNNEQEMIHMALNDEWANIKYAVEKHDIQDKYNAITPLELRALAELVLDKNYRNL</sequence>
<proteinExistence type="inferred from homology"/>
<organism evidence="5">
    <name type="scientific">Naegleria gruberi</name>
    <name type="common">Amoeba</name>
    <dbReference type="NCBI Taxonomy" id="5762"/>
    <lineage>
        <taxon>Eukaryota</taxon>
        <taxon>Discoba</taxon>
        <taxon>Heterolobosea</taxon>
        <taxon>Tetramitia</taxon>
        <taxon>Eutetramitia</taxon>
        <taxon>Vahlkampfiidae</taxon>
        <taxon>Naegleria</taxon>
    </lineage>
</organism>
<gene>
    <name evidence="4" type="ORF">NAEGRDRAFT_62643</name>
</gene>